<protein>
    <submittedName>
        <fullName evidence="1">Uncharacterized protein</fullName>
    </submittedName>
</protein>
<name>A0AAV6RXA7_SOLSE</name>
<comment type="caution">
    <text evidence="1">The sequence shown here is derived from an EMBL/GenBank/DDBJ whole genome shotgun (WGS) entry which is preliminary data.</text>
</comment>
<evidence type="ECO:0000313" key="1">
    <source>
        <dbReference type="EMBL" id="KAG7509022.1"/>
    </source>
</evidence>
<dbReference type="AlphaFoldDB" id="A0AAV6RXA7"/>
<evidence type="ECO:0000313" key="2">
    <source>
        <dbReference type="Proteomes" id="UP000693946"/>
    </source>
</evidence>
<keyword evidence="2" id="KW-1185">Reference proteome</keyword>
<organism evidence="1 2">
    <name type="scientific">Solea senegalensis</name>
    <name type="common">Senegalese sole</name>
    <dbReference type="NCBI Taxonomy" id="28829"/>
    <lineage>
        <taxon>Eukaryota</taxon>
        <taxon>Metazoa</taxon>
        <taxon>Chordata</taxon>
        <taxon>Craniata</taxon>
        <taxon>Vertebrata</taxon>
        <taxon>Euteleostomi</taxon>
        <taxon>Actinopterygii</taxon>
        <taxon>Neopterygii</taxon>
        <taxon>Teleostei</taxon>
        <taxon>Neoteleostei</taxon>
        <taxon>Acanthomorphata</taxon>
        <taxon>Carangaria</taxon>
        <taxon>Pleuronectiformes</taxon>
        <taxon>Pleuronectoidei</taxon>
        <taxon>Soleidae</taxon>
        <taxon>Solea</taxon>
    </lineage>
</organism>
<dbReference type="EMBL" id="JAGKHQ010000009">
    <property type="protein sequence ID" value="KAG7509022.1"/>
    <property type="molecule type" value="Genomic_DNA"/>
</dbReference>
<reference evidence="1 2" key="1">
    <citation type="journal article" date="2021" name="Sci. Rep.">
        <title>Chromosome anchoring in Senegalese sole (Solea senegalensis) reveals sex-associated markers and genome rearrangements in flatfish.</title>
        <authorList>
            <person name="Guerrero-Cozar I."/>
            <person name="Gomez-Garrido J."/>
            <person name="Berbel C."/>
            <person name="Martinez-Blanch J.F."/>
            <person name="Alioto T."/>
            <person name="Claros M.G."/>
            <person name="Gagnaire P.A."/>
            <person name="Manchado M."/>
        </authorList>
    </citation>
    <scope>NUCLEOTIDE SEQUENCE [LARGE SCALE GENOMIC DNA]</scope>
    <source>
        <strain evidence="1">Sse05_10M</strain>
    </source>
</reference>
<dbReference type="Proteomes" id="UP000693946">
    <property type="component" value="Linkage Group LG17"/>
</dbReference>
<accession>A0AAV6RXA7</accession>
<proteinExistence type="predicted"/>
<sequence>MADRRPGLAHHQEGKRDDITFPGYDVVAAGAWSWEDCTEDLSIFTSTPFTPTHSRPVKIALPPPPPPPQWLLPVPPRTHCIALECSGNGVTLSYSRRAVLNYYTPAMARRIMNVN</sequence>
<gene>
    <name evidence="1" type="ORF">JOB18_031928</name>
</gene>